<dbReference type="SUPFAM" id="SSF52980">
    <property type="entry name" value="Restriction endonuclease-like"/>
    <property type="match status" value="1"/>
</dbReference>
<evidence type="ECO:0000256" key="1">
    <source>
        <dbReference type="ARBA" id="ARBA00022722"/>
    </source>
</evidence>
<name>A0A158EHA5_9BURK</name>
<keyword evidence="4 6" id="KW-0378">Hydrolase</keyword>
<dbReference type="NCBIfam" id="TIGR00632">
    <property type="entry name" value="vsr"/>
    <property type="match status" value="1"/>
</dbReference>
<keyword evidence="3 6" id="KW-0227">DNA damage</keyword>
<keyword evidence="1 6" id="KW-0540">Nuclease</keyword>
<dbReference type="CDD" id="cd00221">
    <property type="entry name" value="Vsr"/>
    <property type="match status" value="1"/>
</dbReference>
<keyword evidence="2 6" id="KW-0255">Endonuclease</keyword>
<dbReference type="GO" id="GO:0006298">
    <property type="term" value="P:mismatch repair"/>
    <property type="evidence" value="ECO:0007669"/>
    <property type="project" value="UniProtKB-UniRule"/>
</dbReference>
<evidence type="ECO:0000256" key="3">
    <source>
        <dbReference type="ARBA" id="ARBA00022763"/>
    </source>
</evidence>
<protein>
    <recommendedName>
        <fullName evidence="6">Very short patch repair endonuclease</fullName>
        <ecNumber evidence="6">3.1.-.-</ecNumber>
    </recommendedName>
</protein>
<sequence>MKSRQPPRIDPLSPSERSARMALVRGKNTKPELIVRKILHCLGYRYRLHSTTIPGRPDIVFPKRKKVIFVHGCFWHQHGCGHYKMPQSRTEFWNSKLAANKQRDELNIARLKELSWDCLTLWECELRDLNSLTEKLVIFLGPTRMP</sequence>
<reference evidence="7" key="1">
    <citation type="submission" date="2016-01" db="EMBL/GenBank/DDBJ databases">
        <authorList>
            <person name="Peeters C."/>
        </authorList>
    </citation>
    <scope>NUCLEOTIDE SEQUENCE</scope>
    <source>
        <strain evidence="7">LMG 29321</strain>
    </source>
</reference>
<dbReference type="GO" id="GO:0016787">
    <property type="term" value="F:hydrolase activity"/>
    <property type="evidence" value="ECO:0007669"/>
    <property type="project" value="UniProtKB-KW"/>
</dbReference>
<comment type="caution">
    <text evidence="7">The sequence shown here is derived from an EMBL/GenBank/DDBJ whole genome shotgun (WGS) entry which is preliminary data.</text>
</comment>
<dbReference type="PIRSF" id="PIRSF018267">
    <property type="entry name" value="VSR_endonuc"/>
    <property type="match status" value="1"/>
</dbReference>
<dbReference type="InterPro" id="IPR011335">
    <property type="entry name" value="Restrct_endonuc-II-like"/>
</dbReference>
<keyword evidence="5 6" id="KW-0234">DNA repair</keyword>
<keyword evidence="8" id="KW-1185">Reference proteome</keyword>
<dbReference type="AlphaFoldDB" id="A0A158EHA5"/>
<dbReference type="RefSeq" id="WP_074173662.1">
    <property type="nucleotide sequence ID" value="NZ_FCOX02000106.1"/>
</dbReference>
<evidence type="ECO:0000256" key="5">
    <source>
        <dbReference type="ARBA" id="ARBA00023204"/>
    </source>
</evidence>
<dbReference type="EMBL" id="FCOX02000106">
    <property type="protein sequence ID" value="SAL06218.1"/>
    <property type="molecule type" value="Genomic_DNA"/>
</dbReference>
<evidence type="ECO:0000313" key="8">
    <source>
        <dbReference type="Proteomes" id="UP000071859"/>
    </source>
</evidence>
<dbReference type="GO" id="GO:0004519">
    <property type="term" value="F:endonuclease activity"/>
    <property type="evidence" value="ECO:0007669"/>
    <property type="project" value="UniProtKB-KW"/>
</dbReference>
<evidence type="ECO:0000313" key="7">
    <source>
        <dbReference type="EMBL" id="SAL06218.1"/>
    </source>
</evidence>
<gene>
    <name evidence="7" type="ORF">AWB78_07944</name>
</gene>
<dbReference type="Gene3D" id="3.40.960.10">
    <property type="entry name" value="VSR Endonuclease"/>
    <property type="match status" value="1"/>
</dbReference>
<comment type="function">
    <text evidence="6">May nick specific sequences that contain T:G mispairs resulting from m5C-deamination.</text>
</comment>
<accession>A0A158EHA5</accession>
<evidence type="ECO:0000256" key="6">
    <source>
        <dbReference type="PIRNR" id="PIRNR018267"/>
    </source>
</evidence>
<dbReference type="Pfam" id="PF03852">
    <property type="entry name" value="Vsr"/>
    <property type="match status" value="1"/>
</dbReference>
<proteinExistence type="inferred from homology"/>
<dbReference type="EC" id="3.1.-.-" evidence="6"/>
<evidence type="ECO:0000256" key="2">
    <source>
        <dbReference type="ARBA" id="ARBA00022759"/>
    </source>
</evidence>
<dbReference type="InterPro" id="IPR004603">
    <property type="entry name" value="DNA_mismatch_endonuc_vsr"/>
</dbReference>
<dbReference type="Proteomes" id="UP000071859">
    <property type="component" value="Unassembled WGS sequence"/>
</dbReference>
<comment type="similarity">
    <text evidence="6">Belongs to the vsr family.</text>
</comment>
<evidence type="ECO:0000256" key="4">
    <source>
        <dbReference type="ARBA" id="ARBA00022801"/>
    </source>
</evidence>
<organism evidence="7 8">
    <name type="scientific">Caballeronia calidae</name>
    <dbReference type="NCBI Taxonomy" id="1777139"/>
    <lineage>
        <taxon>Bacteria</taxon>
        <taxon>Pseudomonadati</taxon>
        <taxon>Pseudomonadota</taxon>
        <taxon>Betaproteobacteria</taxon>
        <taxon>Burkholderiales</taxon>
        <taxon>Burkholderiaceae</taxon>
        <taxon>Caballeronia</taxon>
    </lineage>
</organism>